<dbReference type="OrthoDB" id="2688760at2759"/>
<gene>
    <name evidence="3" type="ORF">CY34DRAFT_16385</name>
</gene>
<proteinExistence type="predicted"/>
<organism evidence="3 4">
    <name type="scientific">Suillus luteus UH-Slu-Lm8-n1</name>
    <dbReference type="NCBI Taxonomy" id="930992"/>
    <lineage>
        <taxon>Eukaryota</taxon>
        <taxon>Fungi</taxon>
        <taxon>Dikarya</taxon>
        <taxon>Basidiomycota</taxon>
        <taxon>Agaricomycotina</taxon>
        <taxon>Agaricomycetes</taxon>
        <taxon>Agaricomycetidae</taxon>
        <taxon>Boletales</taxon>
        <taxon>Suillineae</taxon>
        <taxon>Suillaceae</taxon>
        <taxon>Suillus</taxon>
    </lineage>
</organism>
<feature type="region of interest" description="Disordered" evidence="1">
    <location>
        <begin position="35"/>
        <end position="88"/>
    </location>
</feature>
<dbReference type="InParanoid" id="A0A0C9ZG83"/>
<dbReference type="Proteomes" id="UP000054485">
    <property type="component" value="Unassembled WGS sequence"/>
</dbReference>
<feature type="compositionally biased region" description="Polar residues" evidence="1">
    <location>
        <begin position="73"/>
        <end position="88"/>
    </location>
</feature>
<feature type="domain" description="DUF6532" evidence="2">
    <location>
        <begin position="372"/>
        <end position="507"/>
    </location>
</feature>
<keyword evidence="4" id="KW-1185">Reference proteome</keyword>
<reference evidence="4" key="2">
    <citation type="submission" date="2015-01" db="EMBL/GenBank/DDBJ databases">
        <title>Evolutionary Origins and Diversification of the Mycorrhizal Mutualists.</title>
        <authorList>
            <consortium name="DOE Joint Genome Institute"/>
            <consortium name="Mycorrhizal Genomics Consortium"/>
            <person name="Kohler A."/>
            <person name="Kuo A."/>
            <person name="Nagy L.G."/>
            <person name="Floudas D."/>
            <person name="Copeland A."/>
            <person name="Barry K.W."/>
            <person name="Cichocki N."/>
            <person name="Veneault-Fourrey C."/>
            <person name="LaButti K."/>
            <person name="Lindquist E.A."/>
            <person name="Lipzen A."/>
            <person name="Lundell T."/>
            <person name="Morin E."/>
            <person name="Murat C."/>
            <person name="Riley R."/>
            <person name="Ohm R."/>
            <person name="Sun H."/>
            <person name="Tunlid A."/>
            <person name="Henrissat B."/>
            <person name="Grigoriev I.V."/>
            <person name="Hibbett D.S."/>
            <person name="Martin F."/>
        </authorList>
    </citation>
    <scope>NUCLEOTIDE SEQUENCE [LARGE SCALE GENOMIC DNA]</scope>
    <source>
        <strain evidence="4">UH-Slu-Lm8-n1</strain>
    </source>
</reference>
<dbReference type="HOGENOM" id="CLU_503607_0_0_1"/>
<sequence length="541" mass="60944">MSQPFRQLQPPNNTIYDENVSIDASHNIAVYTPGMMTAPPQASESWDGGGHVLMRPSEPESVSESGAGAVQQLPVNNDPSRLYHTSFNPNSYYEGLQMTNMHPQPQQPSQYSQNLDAPAIGAMHNQFEPPQSRAPAVFTDTSMLPQLHLQSFHTPSLFDAMRSDGINSEIAQGYGLATGPLHYDSSSNIGSFYRDFSEPAMVNSKDTIVLPLGIVDEPRRETFLAADEDMTLGQRAEQHPQGTFKFEAYQWPPKKRSRVTTGRVEKTSSRSQVSSSAPSKARTVVASAPPKPNRLDLEYDEKNTRHQRIVSSAMKAIASDAINKHCLTDEPMRKQLVLEELRASAISEYREDEAFANNWAATNAETLYMELSAPYKRIMHTLKRMARALVQRGFFLRPPPQSTMPEPDHQSAIVEFLIDSTVFPPRFVFGNDPDTEESRFLENGVVWDIVINAVVELKLKPHLEELDRLFCAAAAAVECALMELRSGRFVEMDFTFRAFEDMYEALANYISEHVACDPVLCQRWKQYKVWTLQRLHQIVPQ</sequence>
<accession>A0A0C9ZG83</accession>
<evidence type="ECO:0000313" key="3">
    <source>
        <dbReference type="EMBL" id="KIK36440.1"/>
    </source>
</evidence>
<dbReference type="Pfam" id="PF20149">
    <property type="entry name" value="DUF6532"/>
    <property type="match status" value="1"/>
</dbReference>
<evidence type="ECO:0000256" key="1">
    <source>
        <dbReference type="SAM" id="MobiDB-lite"/>
    </source>
</evidence>
<protein>
    <recommendedName>
        <fullName evidence="2">DUF6532 domain-containing protein</fullName>
    </recommendedName>
</protein>
<dbReference type="AlphaFoldDB" id="A0A0C9ZG83"/>
<feature type="region of interest" description="Disordered" evidence="1">
    <location>
        <begin position="253"/>
        <end position="295"/>
    </location>
</feature>
<evidence type="ECO:0000259" key="2">
    <source>
        <dbReference type="Pfam" id="PF20149"/>
    </source>
</evidence>
<feature type="compositionally biased region" description="Low complexity" evidence="1">
    <location>
        <begin position="269"/>
        <end position="279"/>
    </location>
</feature>
<dbReference type="EMBL" id="KN835529">
    <property type="protein sequence ID" value="KIK36440.1"/>
    <property type="molecule type" value="Genomic_DNA"/>
</dbReference>
<name>A0A0C9ZG83_9AGAM</name>
<dbReference type="InterPro" id="IPR045341">
    <property type="entry name" value="DUF6532"/>
</dbReference>
<reference evidence="3 4" key="1">
    <citation type="submission" date="2014-04" db="EMBL/GenBank/DDBJ databases">
        <authorList>
            <consortium name="DOE Joint Genome Institute"/>
            <person name="Kuo A."/>
            <person name="Ruytinx J."/>
            <person name="Rineau F."/>
            <person name="Colpaert J."/>
            <person name="Kohler A."/>
            <person name="Nagy L.G."/>
            <person name="Floudas D."/>
            <person name="Copeland A."/>
            <person name="Barry K.W."/>
            <person name="Cichocki N."/>
            <person name="Veneault-Fourrey C."/>
            <person name="LaButti K."/>
            <person name="Lindquist E.A."/>
            <person name="Lipzen A."/>
            <person name="Lundell T."/>
            <person name="Morin E."/>
            <person name="Murat C."/>
            <person name="Sun H."/>
            <person name="Tunlid A."/>
            <person name="Henrissat B."/>
            <person name="Grigoriev I.V."/>
            <person name="Hibbett D.S."/>
            <person name="Martin F."/>
            <person name="Nordberg H.P."/>
            <person name="Cantor M.N."/>
            <person name="Hua S.X."/>
        </authorList>
    </citation>
    <scope>NUCLEOTIDE SEQUENCE [LARGE SCALE GENOMIC DNA]</scope>
    <source>
        <strain evidence="3 4">UH-Slu-Lm8-n1</strain>
    </source>
</reference>
<evidence type="ECO:0000313" key="4">
    <source>
        <dbReference type="Proteomes" id="UP000054485"/>
    </source>
</evidence>